<dbReference type="AlphaFoldDB" id="A0A0C3L1H4"/>
<keyword evidence="2" id="KW-1185">Reference proteome</keyword>
<gene>
    <name evidence="1" type="ORF">M407DRAFT_243318</name>
</gene>
<proteinExistence type="predicted"/>
<name>A0A0C3L1H4_9AGAM</name>
<sequence length="80" mass="8970">MLGTVPASDDTPGEKYPVFLDFTLPAERSISTFEGWERVRGEIPVSLLSMSLIVYDGCEGVSRPPHRPSEFPPRPPKNRR</sequence>
<evidence type="ECO:0000313" key="1">
    <source>
        <dbReference type="EMBL" id="KIO27573.1"/>
    </source>
</evidence>
<dbReference type="EMBL" id="KN823007">
    <property type="protein sequence ID" value="KIO27573.1"/>
    <property type="molecule type" value="Genomic_DNA"/>
</dbReference>
<reference evidence="1 2" key="1">
    <citation type="submission" date="2014-04" db="EMBL/GenBank/DDBJ databases">
        <authorList>
            <consortium name="DOE Joint Genome Institute"/>
            <person name="Kuo A."/>
            <person name="Girlanda M."/>
            <person name="Perotto S."/>
            <person name="Kohler A."/>
            <person name="Nagy L.G."/>
            <person name="Floudas D."/>
            <person name="Copeland A."/>
            <person name="Barry K.W."/>
            <person name="Cichocki N."/>
            <person name="Veneault-Fourrey C."/>
            <person name="LaButti K."/>
            <person name="Lindquist E.A."/>
            <person name="Lipzen A."/>
            <person name="Lundell T."/>
            <person name="Morin E."/>
            <person name="Murat C."/>
            <person name="Sun H."/>
            <person name="Tunlid A."/>
            <person name="Henrissat B."/>
            <person name="Grigoriev I.V."/>
            <person name="Hibbett D.S."/>
            <person name="Martin F."/>
            <person name="Nordberg H.P."/>
            <person name="Cantor M.N."/>
            <person name="Hua S.X."/>
        </authorList>
    </citation>
    <scope>NUCLEOTIDE SEQUENCE [LARGE SCALE GENOMIC DNA]</scope>
    <source>
        <strain evidence="1 2">MUT 4182</strain>
    </source>
</reference>
<protein>
    <submittedName>
        <fullName evidence="1">Uncharacterized protein</fullName>
    </submittedName>
</protein>
<dbReference type="Proteomes" id="UP000054248">
    <property type="component" value="Unassembled WGS sequence"/>
</dbReference>
<accession>A0A0C3L1H4</accession>
<dbReference type="HOGENOM" id="CLU_2672920_0_0_1"/>
<organism evidence="1 2">
    <name type="scientific">Tulasnella calospora MUT 4182</name>
    <dbReference type="NCBI Taxonomy" id="1051891"/>
    <lineage>
        <taxon>Eukaryota</taxon>
        <taxon>Fungi</taxon>
        <taxon>Dikarya</taxon>
        <taxon>Basidiomycota</taxon>
        <taxon>Agaricomycotina</taxon>
        <taxon>Agaricomycetes</taxon>
        <taxon>Cantharellales</taxon>
        <taxon>Tulasnellaceae</taxon>
        <taxon>Tulasnella</taxon>
    </lineage>
</organism>
<evidence type="ECO:0000313" key="2">
    <source>
        <dbReference type="Proteomes" id="UP000054248"/>
    </source>
</evidence>
<reference evidence="2" key="2">
    <citation type="submission" date="2015-01" db="EMBL/GenBank/DDBJ databases">
        <title>Evolutionary Origins and Diversification of the Mycorrhizal Mutualists.</title>
        <authorList>
            <consortium name="DOE Joint Genome Institute"/>
            <consortium name="Mycorrhizal Genomics Consortium"/>
            <person name="Kohler A."/>
            <person name="Kuo A."/>
            <person name="Nagy L.G."/>
            <person name="Floudas D."/>
            <person name="Copeland A."/>
            <person name="Barry K.W."/>
            <person name="Cichocki N."/>
            <person name="Veneault-Fourrey C."/>
            <person name="LaButti K."/>
            <person name="Lindquist E.A."/>
            <person name="Lipzen A."/>
            <person name="Lundell T."/>
            <person name="Morin E."/>
            <person name="Murat C."/>
            <person name="Riley R."/>
            <person name="Ohm R."/>
            <person name="Sun H."/>
            <person name="Tunlid A."/>
            <person name="Henrissat B."/>
            <person name="Grigoriev I.V."/>
            <person name="Hibbett D.S."/>
            <person name="Martin F."/>
        </authorList>
    </citation>
    <scope>NUCLEOTIDE SEQUENCE [LARGE SCALE GENOMIC DNA]</scope>
    <source>
        <strain evidence="2">MUT 4182</strain>
    </source>
</reference>